<evidence type="ECO:0000313" key="2">
    <source>
        <dbReference type="Proteomes" id="UP000270094"/>
    </source>
</evidence>
<dbReference type="AlphaFoldDB" id="A0A3P7J1F6"/>
<protein>
    <submittedName>
        <fullName evidence="1">Uncharacterized protein</fullName>
    </submittedName>
</protein>
<proteinExistence type="predicted"/>
<sequence length="186" mass="20725">MLARVSGLKRQAMTQAYKPFREKKSGILSLKLQIAHHSTDATKITLVGASFGGTMAAEISNYLNVPCDVIAIDSGNSYDTLKEYSLQNHVKNLNNALPSNEIDEETRFWMQVNSWDLLQMLSDYNPRIYTNIQNFHIFSVDGSDLGWGRFATITSTRTIGGAHADMLSMKYSAHLATEIVDVLKCS</sequence>
<dbReference type="EMBL" id="UYYB01015501">
    <property type="protein sequence ID" value="VDM70297.1"/>
    <property type="molecule type" value="Genomic_DNA"/>
</dbReference>
<evidence type="ECO:0000313" key="1">
    <source>
        <dbReference type="EMBL" id="VDM70297.1"/>
    </source>
</evidence>
<dbReference type="Gene3D" id="3.40.50.1820">
    <property type="entry name" value="alpha/beta hydrolase"/>
    <property type="match status" value="1"/>
</dbReference>
<keyword evidence="2" id="KW-1185">Reference proteome</keyword>
<dbReference type="OrthoDB" id="5890019at2759"/>
<dbReference type="InterPro" id="IPR029058">
    <property type="entry name" value="AB_hydrolase_fold"/>
</dbReference>
<name>A0A3P7J1F6_STRVU</name>
<dbReference type="SUPFAM" id="SSF53474">
    <property type="entry name" value="alpha/beta-Hydrolases"/>
    <property type="match status" value="1"/>
</dbReference>
<gene>
    <name evidence="1" type="ORF">SVUK_LOCUS5295</name>
</gene>
<dbReference type="Proteomes" id="UP000270094">
    <property type="component" value="Unassembled WGS sequence"/>
</dbReference>
<accession>A0A3P7J1F6</accession>
<organism evidence="1 2">
    <name type="scientific">Strongylus vulgaris</name>
    <name type="common">Blood worm</name>
    <dbReference type="NCBI Taxonomy" id="40348"/>
    <lineage>
        <taxon>Eukaryota</taxon>
        <taxon>Metazoa</taxon>
        <taxon>Ecdysozoa</taxon>
        <taxon>Nematoda</taxon>
        <taxon>Chromadorea</taxon>
        <taxon>Rhabditida</taxon>
        <taxon>Rhabditina</taxon>
        <taxon>Rhabditomorpha</taxon>
        <taxon>Strongyloidea</taxon>
        <taxon>Strongylidae</taxon>
        <taxon>Strongylus</taxon>
    </lineage>
</organism>
<reference evidence="1 2" key="1">
    <citation type="submission" date="2018-11" db="EMBL/GenBank/DDBJ databases">
        <authorList>
            <consortium name="Pathogen Informatics"/>
        </authorList>
    </citation>
    <scope>NUCLEOTIDE SEQUENCE [LARGE SCALE GENOMIC DNA]</scope>
</reference>